<accession>A0A7C9AJI3</accession>
<evidence type="ECO:0000256" key="1">
    <source>
        <dbReference type="SAM" id="MobiDB-lite"/>
    </source>
</evidence>
<feature type="transmembrane region" description="Helical" evidence="2">
    <location>
        <begin position="124"/>
        <end position="141"/>
    </location>
</feature>
<keyword evidence="2" id="KW-1133">Transmembrane helix</keyword>
<protein>
    <submittedName>
        <fullName evidence="3">Uncharacterized protein</fullName>
    </submittedName>
</protein>
<reference evidence="3" key="1">
    <citation type="journal article" date="2013" name="J. Plant Res.">
        <title>Effect of fungi and light on seed germination of three Opuntia species from semiarid lands of central Mexico.</title>
        <authorList>
            <person name="Delgado-Sanchez P."/>
            <person name="Jimenez-Bremont J.F."/>
            <person name="Guerrero-Gonzalez Mde L."/>
            <person name="Flores J."/>
        </authorList>
    </citation>
    <scope>NUCLEOTIDE SEQUENCE</scope>
    <source>
        <tissue evidence="3">Cladode</tissue>
    </source>
</reference>
<feature type="transmembrane region" description="Helical" evidence="2">
    <location>
        <begin position="81"/>
        <end position="103"/>
    </location>
</feature>
<name>A0A7C9AJI3_OPUST</name>
<sequence>MAAAAAGTPESRSRIPVDGDSPTPVSLSPASSAESNFRELDDAFLQTQTRIWLGEVLQIRFDEQTNIGDILADGEILYDRFFIFMLPLYCMSKSLWLMIYDGYKIPTRFLVRIERGNLNRRENYLSIVWATDIYASSLYLYEAIYYKLVKGPLACVEYDNS</sequence>
<proteinExistence type="predicted"/>
<feature type="region of interest" description="Disordered" evidence="1">
    <location>
        <begin position="1"/>
        <end position="31"/>
    </location>
</feature>
<reference evidence="3" key="2">
    <citation type="submission" date="2020-07" db="EMBL/GenBank/DDBJ databases">
        <authorList>
            <person name="Vera ALvarez R."/>
            <person name="Arias-Moreno D.M."/>
            <person name="Jimenez-Jacinto V."/>
            <person name="Jimenez-Bremont J.F."/>
            <person name="Swaminathan K."/>
            <person name="Moose S.P."/>
            <person name="Guerrero-Gonzalez M.L."/>
            <person name="Marino-Ramirez L."/>
            <person name="Landsman D."/>
            <person name="Rodriguez-Kessler M."/>
            <person name="Delgado-Sanchez P."/>
        </authorList>
    </citation>
    <scope>NUCLEOTIDE SEQUENCE</scope>
    <source>
        <tissue evidence="3">Cladode</tissue>
    </source>
</reference>
<keyword evidence="2" id="KW-0472">Membrane</keyword>
<dbReference type="AlphaFoldDB" id="A0A7C9AJI3"/>
<evidence type="ECO:0000256" key="2">
    <source>
        <dbReference type="SAM" id="Phobius"/>
    </source>
</evidence>
<keyword evidence="2" id="KW-0812">Transmembrane</keyword>
<dbReference type="EMBL" id="GISG01239124">
    <property type="protein sequence ID" value="MBA4668317.1"/>
    <property type="molecule type" value="Transcribed_RNA"/>
</dbReference>
<organism evidence="3">
    <name type="scientific">Opuntia streptacantha</name>
    <name type="common">Prickly pear cactus</name>
    <name type="synonym">Opuntia cardona</name>
    <dbReference type="NCBI Taxonomy" id="393608"/>
    <lineage>
        <taxon>Eukaryota</taxon>
        <taxon>Viridiplantae</taxon>
        <taxon>Streptophyta</taxon>
        <taxon>Embryophyta</taxon>
        <taxon>Tracheophyta</taxon>
        <taxon>Spermatophyta</taxon>
        <taxon>Magnoliopsida</taxon>
        <taxon>eudicotyledons</taxon>
        <taxon>Gunneridae</taxon>
        <taxon>Pentapetalae</taxon>
        <taxon>Caryophyllales</taxon>
        <taxon>Cactineae</taxon>
        <taxon>Cactaceae</taxon>
        <taxon>Opuntioideae</taxon>
        <taxon>Opuntia</taxon>
    </lineage>
</organism>
<evidence type="ECO:0000313" key="3">
    <source>
        <dbReference type="EMBL" id="MBA4668317.1"/>
    </source>
</evidence>